<reference evidence="1 2" key="1">
    <citation type="submission" date="2024-04" db="EMBL/GenBank/DDBJ databases">
        <title>Genome sequencing and metabolic network reconstruction of aminoacids and betaine degradation by Anoxynatronum sibiricum.</title>
        <authorList>
            <person name="Detkova E.N."/>
            <person name="Boltjanskaja Y.V."/>
            <person name="Mardanov A.V."/>
            <person name="Kevbrin V."/>
        </authorList>
    </citation>
    <scope>NUCLEOTIDE SEQUENCE [LARGE SCALE GENOMIC DNA]</scope>
    <source>
        <strain evidence="1 2">Z-7981</strain>
    </source>
</reference>
<name>A0ABU9VW78_9CLOT</name>
<keyword evidence="2" id="KW-1185">Reference proteome</keyword>
<dbReference type="PROSITE" id="PS51191">
    <property type="entry name" value="FEMABX"/>
    <property type="match status" value="1"/>
</dbReference>
<dbReference type="InterPro" id="IPR003447">
    <property type="entry name" value="FEMABX"/>
</dbReference>
<dbReference type="EMBL" id="JBCITM010000008">
    <property type="protein sequence ID" value="MEN1760646.1"/>
    <property type="molecule type" value="Genomic_DNA"/>
</dbReference>
<dbReference type="Proteomes" id="UP001407405">
    <property type="component" value="Unassembled WGS sequence"/>
</dbReference>
<dbReference type="InterPro" id="IPR016181">
    <property type="entry name" value="Acyl_CoA_acyltransferase"/>
</dbReference>
<dbReference type="Gene3D" id="3.40.630.30">
    <property type="match status" value="1"/>
</dbReference>
<evidence type="ECO:0000313" key="2">
    <source>
        <dbReference type="Proteomes" id="UP001407405"/>
    </source>
</evidence>
<evidence type="ECO:0008006" key="3">
    <source>
        <dbReference type="Google" id="ProtNLM"/>
    </source>
</evidence>
<protein>
    <recommendedName>
        <fullName evidence="3">BioF2-like acetyltransferase domain-containing protein</fullName>
    </recommendedName>
</protein>
<comment type="caution">
    <text evidence="1">The sequence shown here is derived from an EMBL/GenBank/DDBJ whole genome shotgun (WGS) entry which is preliminary data.</text>
</comment>
<evidence type="ECO:0000313" key="1">
    <source>
        <dbReference type="EMBL" id="MEN1760646.1"/>
    </source>
</evidence>
<sequence length="270" mass="32338">MFEVGDRLKGFLHIKDVYYAPEIMRRDPGYDVVYYFFCRESYPGAQEYATAVIDLNRDEEAMLRSFRDSTRKAIRRMLRDEALVIEIEETPTKEQVDGFLEKYDDFTRAKGFEPSERQRVYQLLAHHRIGMVTAWYEGRILLQRILIEDTEKVLPYFGFTERLNETEAHRIQLISAVSKTVEYRCMLFWKEKGKHLYDLGGLLPADGELSWQQVNHYKEGFHGEILKEYEFCYPLTWKGRLLCIFKKWQNWNQKRREGISYVTWKAGFHH</sequence>
<dbReference type="SUPFAM" id="SSF55729">
    <property type="entry name" value="Acyl-CoA N-acyltransferases (Nat)"/>
    <property type="match status" value="1"/>
</dbReference>
<dbReference type="RefSeq" id="WP_343185968.1">
    <property type="nucleotide sequence ID" value="NZ_JBCITM010000008.1"/>
</dbReference>
<gene>
    <name evidence="1" type="ORF">AAIG11_09190</name>
</gene>
<accession>A0ABU9VW78</accession>
<proteinExistence type="predicted"/>
<organism evidence="1 2">
    <name type="scientific">Anoxynatronum sibiricum</name>
    <dbReference type="NCBI Taxonomy" id="210623"/>
    <lineage>
        <taxon>Bacteria</taxon>
        <taxon>Bacillati</taxon>
        <taxon>Bacillota</taxon>
        <taxon>Clostridia</taxon>
        <taxon>Eubacteriales</taxon>
        <taxon>Clostridiaceae</taxon>
        <taxon>Anoxynatronum</taxon>
    </lineage>
</organism>